<comment type="caution">
    <text evidence="1">The sequence shown here is derived from an EMBL/GenBank/DDBJ whole genome shotgun (WGS) entry which is preliminary data.</text>
</comment>
<reference evidence="2" key="1">
    <citation type="journal article" date="2015" name="Genome Announc.">
        <title>Draft Genome Sequence of an Anaerobic Ammonium-Oxidizing Bacterium, "Candidatus Brocadia sinica".</title>
        <authorList>
            <person name="Oshiki M."/>
            <person name="Shinyako-Hata K."/>
            <person name="Satoh H."/>
            <person name="Okabe S."/>
        </authorList>
    </citation>
    <scope>NUCLEOTIDE SEQUENCE [LARGE SCALE GENOMIC DNA]</scope>
    <source>
        <strain evidence="2">JPN1</strain>
    </source>
</reference>
<dbReference type="Proteomes" id="UP000032309">
    <property type="component" value="Unassembled WGS sequence"/>
</dbReference>
<gene>
    <name evidence="1" type="ORF">BROSI_A2939</name>
</gene>
<sequence>MWYVNTATAQSGSELVINGVVNDTINNAVSKEQVDKISNAMSKAADVYYSAKSSAIETQRLLSGTATQGTQQTQQTKRRSKILEILKKIETVFLDASLNSNNHQ</sequence>
<keyword evidence="2" id="KW-1185">Reference proteome</keyword>
<proteinExistence type="predicted"/>
<evidence type="ECO:0000313" key="2">
    <source>
        <dbReference type="Proteomes" id="UP000032309"/>
    </source>
</evidence>
<accession>A0ABQ0K006</accession>
<evidence type="ECO:0000313" key="1">
    <source>
        <dbReference type="EMBL" id="GAN34403.1"/>
    </source>
</evidence>
<dbReference type="EMBL" id="BAFN01000001">
    <property type="protein sequence ID" value="GAN34403.1"/>
    <property type="molecule type" value="Genomic_DNA"/>
</dbReference>
<organism evidence="1 2">
    <name type="scientific">Candidatus Brocadia sinica JPN1</name>
    <dbReference type="NCBI Taxonomy" id="1197129"/>
    <lineage>
        <taxon>Bacteria</taxon>
        <taxon>Pseudomonadati</taxon>
        <taxon>Planctomycetota</taxon>
        <taxon>Candidatus Brocadiia</taxon>
        <taxon>Candidatus Brocadiales</taxon>
        <taxon>Candidatus Brocadiaceae</taxon>
        <taxon>Candidatus Brocadia</taxon>
    </lineage>
</organism>
<protein>
    <submittedName>
        <fullName evidence="1">Uncharacterized protein</fullName>
    </submittedName>
</protein>
<name>A0ABQ0K006_9BACT</name>